<evidence type="ECO:0000256" key="1">
    <source>
        <dbReference type="PIRNR" id="PIRNR012524"/>
    </source>
</evidence>
<dbReference type="Proteomes" id="UP000234748">
    <property type="component" value="Unassembled WGS sequence"/>
</dbReference>
<dbReference type="PROSITE" id="PS50126">
    <property type="entry name" value="S1"/>
    <property type="match status" value="1"/>
</dbReference>
<dbReference type="Gene3D" id="1.10.10.10">
    <property type="entry name" value="Winged helix-like DNA-binding domain superfamily/Winged helix DNA-binding domain"/>
    <property type="match status" value="1"/>
</dbReference>
<dbReference type="Gene3D" id="2.40.50.140">
    <property type="entry name" value="Nucleic acid-binding proteins"/>
    <property type="match status" value="2"/>
</dbReference>
<name>A0A2N5LZX6_9BACI</name>
<feature type="domain" description="S1 motif" evidence="2">
    <location>
        <begin position="162"/>
        <end position="222"/>
    </location>
</feature>
<dbReference type="GO" id="GO:0003676">
    <property type="term" value="F:nucleic acid binding"/>
    <property type="evidence" value="ECO:0007669"/>
    <property type="project" value="InterPro"/>
</dbReference>
<dbReference type="InterPro" id="IPR036388">
    <property type="entry name" value="WH-like_DNA-bd_sf"/>
</dbReference>
<organism evidence="3 4">
    <name type="scientific">Peribacillus deserti</name>
    <dbReference type="NCBI Taxonomy" id="673318"/>
    <lineage>
        <taxon>Bacteria</taxon>
        <taxon>Bacillati</taxon>
        <taxon>Bacillota</taxon>
        <taxon>Bacilli</taxon>
        <taxon>Bacillales</taxon>
        <taxon>Bacillaceae</taxon>
        <taxon>Peribacillus</taxon>
    </lineage>
</organism>
<gene>
    <name evidence="3" type="ORF">CUU66_22655</name>
</gene>
<dbReference type="Pfam" id="PF13509">
    <property type="entry name" value="S1_2"/>
    <property type="match status" value="1"/>
</dbReference>
<dbReference type="RefSeq" id="WP_101645666.1">
    <property type="nucleotide sequence ID" value="NZ_PGUY01000086.1"/>
</dbReference>
<dbReference type="Pfam" id="PF21191">
    <property type="entry name" value="CvfB_1st"/>
    <property type="match status" value="1"/>
</dbReference>
<dbReference type="PIRSF" id="PIRSF012524">
    <property type="entry name" value="YitL_S1"/>
    <property type="match status" value="1"/>
</dbReference>
<dbReference type="AlphaFoldDB" id="A0A2N5LZX6"/>
<evidence type="ECO:0000313" key="3">
    <source>
        <dbReference type="EMBL" id="PLT27658.1"/>
    </source>
</evidence>
<sequence length="295" mass="33490">MEYLEAGTVVNLRVDREARAENAEEAFGYFLTNEEDESVLLHKTEIHGEVEIGGEVDVFLYQDKSGRLAATMTIPEIQIGKYAWAPVVEIRHDLGAFVDIGISKDILVSLDDLPLIENLWPEPGDRLYISLKTDSRGRLFGKLATEDVMGGIANKALFTMNNKDIKGTVYRLLKVGSFIITEEGYRGFIHESERKREPRLGQMVDGRVIEVKEDGSLNISLLPRKQEKMDEDAEVIWEYLMSRNGAMPFSDKSRPEDIQAKFGLSKASFKRALGKLMKEQKVYQEDGWTYSSDRK</sequence>
<dbReference type="Pfam" id="PF17783">
    <property type="entry name" value="WHD_CvfB"/>
    <property type="match status" value="1"/>
</dbReference>
<protein>
    <recommendedName>
        <fullName evidence="2">S1 motif domain-containing protein</fullName>
    </recommendedName>
</protein>
<dbReference type="SMART" id="SM00316">
    <property type="entry name" value="S1"/>
    <property type="match status" value="3"/>
</dbReference>
<proteinExistence type="inferred from homology"/>
<keyword evidence="4" id="KW-1185">Reference proteome</keyword>
<comment type="similarity">
    <text evidence="1">Belongs to the CvfB family.</text>
</comment>
<dbReference type="InterPro" id="IPR014464">
    <property type="entry name" value="CvfB_fam"/>
</dbReference>
<evidence type="ECO:0000259" key="2">
    <source>
        <dbReference type="PROSITE" id="PS50126"/>
    </source>
</evidence>
<reference evidence="3 4" key="1">
    <citation type="submission" date="2017-11" db="EMBL/GenBank/DDBJ databases">
        <title>Comparitive Functional Genomics of Dry Heat Resistant strains isolated from the Viking Spacecraft.</title>
        <authorList>
            <person name="Seuylemezian A."/>
            <person name="Cooper K."/>
            <person name="Vaishampayan P."/>
        </authorList>
    </citation>
    <scope>NUCLEOTIDE SEQUENCE [LARGE SCALE GENOMIC DNA]</scope>
    <source>
        <strain evidence="3 4">V1-29</strain>
    </source>
</reference>
<dbReference type="PANTHER" id="PTHR37296:SF1">
    <property type="entry name" value="CONSERVED VIRULENCE FACTOR B"/>
    <property type="match status" value="1"/>
</dbReference>
<dbReference type="Pfam" id="PF21543">
    <property type="entry name" value="CvfB_2nd"/>
    <property type="match status" value="1"/>
</dbReference>
<dbReference type="InterPro" id="IPR048587">
    <property type="entry name" value="CvfB_S1_3rd"/>
</dbReference>
<dbReference type="InterPro" id="IPR040764">
    <property type="entry name" value="CvfB_WH"/>
</dbReference>
<dbReference type="InterPro" id="IPR003029">
    <property type="entry name" value="S1_domain"/>
</dbReference>
<dbReference type="OrthoDB" id="9801597at2"/>
<dbReference type="InterPro" id="IPR012340">
    <property type="entry name" value="NA-bd_OB-fold"/>
</dbReference>
<evidence type="ECO:0000313" key="4">
    <source>
        <dbReference type="Proteomes" id="UP000234748"/>
    </source>
</evidence>
<dbReference type="EMBL" id="PGUY01000086">
    <property type="protein sequence ID" value="PLT27658.1"/>
    <property type="molecule type" value="Genomic_DNA"/>
</dbReference>
<accession>A0A2N5LZX6</accession>
<dbReference type="PANTHER" id="PTHR37296">
    <property type="entry name" value="CONSERVED VIRULENCE FACTOR B"/>
    <property type="match status" value="1"/>
</dbReference>
<dbReference type="InterPro" id="IPR039566">
    <property type="entry name" value="CvfB_S1_st"/>
</dbReference>
<comment type="caution">
    <text evidence="3">The sequence shown here is derived from an EMBL/GenBank/DDBJ whole genome shotgun (WGS) entry which is preliminary data.</text>
</comment>
<dbReference type="InterPro" id="IPR048588">
    <property type="entry name" value="CvfB_S1_2nd"/>
</dbReference>
<dbReference type="SUPFAM" id="SSF50249">
    <property type="entry name" value="Nucleic acid-binding proteins"/>
    <property type="match status" value="1"/>
</dbReference>